<accession>A0A150NHH3</accession>
<dbReference type="InterPro" id="IPR050695">
    <property type="entry name" value="N-acetylmuramoyl_amidase_3"/>
</dbReference>
<dbReference type="GO" id="GO:0009253">
    <property type="term" value="P:peptidoglycan catabolic process"/>
    <property type="evidence" value="ECO:0007669"/>
    <property type="project" value="InterPro"/>
</dbReference>
<organism evidence="3 4">
    <name type="scientific">Streptococcus mitis</name>
    <dbReference type="NCBI Taxonomy" id="28037"/>
    <lineage>
        <taxon>Bacteria</taxon>
        <taxon>Bacillati</taxon>
        <taxon>Bacillota</taxon>
        <taxon>Bacilli</taxon>
        <taxon>Lactobacillales</taxon>
        <taxon>Streptococcaceae</taxon>
        <taxon>Streptococcus</taxon>
        <taxon>Streptococcus mitis group</taxon>
    </lineage>
</organism>
<feature type="domain" description="MurNAc-LAA" evidence="2">
    <location>
        <begin position="2"/>
        <end position="51"/>
    </location>
</feature>
<evidence type="ECO:0000259" key="2">
    <source>
        <dbReference type="Pfam" id="PF01520"/>
    </source>
</evidence>
<dbReference type="Proteomes" id="UP000075618">
    <property type="component" value="Unassembled WGS sequence"/>
</dbReference>
<protein>
    <submittedName>
        <fullName evidence="3">N-acetylmuramoyl-L-alanine amidase</fullName>
        <ecNumber evidence="3">3.5.1.28</ecNumber>
    </submittedName>
</protein>
<dbReference type="Gene3D" id="3.40.630.40">
    <property type="entry name" value="Zn-dependent exopeptidases"/>
    <property type="match status" value="1"/>
</dbReference>
<sequence>MQATFAVLRETAKPAVLLEMGYMDNPEENQKIRSSDYQDKLVEGIVKGIQKYYAGN</sequence>
<name>A0A150NHH3_STRMT</name>
<dbReference type="PATRIC" id="fig|28037.237.peg.1267"/>
<dbReference type="EMBL" id="LROT01000028">
    <property type="protein sequence ID" value="KYF32856.1"/>
    <property type="molecule type" value="Genomic_DNA"/>
</dbReference>
<dbReference type="GO" id="GO:0030288">
    <property type="term" value="C:outer membrane-bounded periplasmic space"/>
    <property type="evidence" value="ECO:0007669"/>
    <property type="project" value="TreeGrafter"/>
</dbReference>
<dbReference type="PANTHER" id="PTHR30404:SF0">
    <property type="entry name" value="N-ACETYLMURAMOYL-L-ALANINE AMIDASE AMIC"/>
    <property type="match status" value="1"/>
</dbReference>
<dbReference type="PANTHER" id="PTHR30404">
    <property type="entry name" value="N-ACETYLMURAMOYL-L-ALANINE AMIDASE"/>
    <property type="match status" value="1"/>
</dbReference>
<dbReference type="InterPro" id="IPR002508">
    <property type="entry name" value="MurNAc-LAA_cat"/>
</dbReference>
<comment type="caution">
    <text evidence="3">The sequence shown here is derived from an EMBL/GenBank/DDBJ whole genome shotgun (WGS) entry which is preliminary data.</text>
</comment>
<keyword evidence="1 3" id="KW-0378">Hydrolase</keyword>
<evidence type="ECO:0000313" key="4">
    <source>
        <dbReference type="Proteomes" id="UP000075618"/>
    </source>
</evidence>
<dbReference type="EC" id="3.5.1.28" evidence="3"/>
<reference evidence="3 4" key="1">
    <citation type="submission" date="2016-01" db="EMBL/GenBank/DDBJ databases">
        <title>Highly variable Streptococcus oralis are common among viridans streptococci isolated from primates.</title>
        <authorList>
            <person name="Denapaite D."/>
            <person name="Rieger M."/>
            <person name="Koendgen S."/>
            <person name="Brueckner R."/>
            <person name="Ochigava I."/>
            <person name="Kappeler P."/>
            <person name="Maetz-Rensing K."/>
            <person name="Leendertz F."/>
            <person name="Hakenbeck R."/>
        </authorList>
    </citation>
    <scope>NUCLEOTIDE SEQUENCE [LARGE SCALE GENOMIC DNA]</scope>
    <source>
        <strain evidence="3 4">10712</strain>
    </source>
</reference>
<dbReference type="CDD" id="cd02696">
    <property type="entry name" value="MurNAc-LAA"/>
    <property type="match status" value="1"/>
</dbReference>
<dbReference type="GO" id="GO:0008745">
    <property type="term" value="F:N-acetylmuramoyl-L-alanine amidase activity"/>
    <property type="evidence" value="ECO:0007669"/>
    <property type="project" value="UniProtKB-EC"/>
</dbReference>
<evidence type="ECO:0000256" key="1">
    <source>
        <dbReference type="ARBA" id="ARBA00022801"/>
    </source>
</evidence>
<proteinExistence type="predicted"/>
<gene>
    <name evidence="3" type="ORF">SMI10712_00531</name>
</gene>
<dbReference type="AlphaFoldDB" id="A0A150NHH3"/>
<dbReference type="SUPFAM" id="SSF53187">
    <property type="entry name" value="Zn-dependent exopeptidases"/>
    <property type="match status" value="1"/>
</dbReference>
<dbReference type="Pfam" id="PF01520">
    <property type="entry name" value="Amidase_3"/>
    <property type="match status" value="1"/>
</dbReference>
<evidence type="ECO:0000313" key="3">
    <source>
        <dbReference type="EMBL" id="KYF32856.1"/>
    </source>
</evidence>